<reference evidence="1 2" key="1">
    <citation type="submission" date="2016-05" db="EMBL/GenBank/DDBJ databases">
        <title>Complete genome sequence of Corynebacterium crudilactis, a new Corynebacterium species isolated from raw cow's milk.</title>
        <authorList>
            <person name="Christian R."/>
            <person name="Zimmermann J."/>
            <person name="Lipski A."/>
            <person name="Kalinowski J."/>
        </authorList>
    </citation>
    <scope>NUCLEOTIDE SEQUENCE [LARGE SCALE GENOMIC DNA]</scope>
    <source>
        <strain evidence="1 2">JZ16</strain>
        <plasmid evidence="1 2">pCRULAC1</plasmid>
    </source>
</reference>
<geneLocation type="plasmid" evidence="1 2">
    <name>pCRULAC1</name>
</geneLocation>
<evidence type="ECO:0000313" key="1">
    <source>
        <dbReference type="EMBL" id="ANE05502.1"/>
    </source>
</evidence>
<accession>A0A172QXR5</accession>
<keyword evidence="2" id="KW-1185">Reference proteome</keyword>
<keyword evidence="1" id="KW-0614">Plasmid</keyword>
<dbReference type="KEGG" id="ccjz:ccrud_14270"/>
<dbReference type="AlphaFoldDB" id="A0A172QXR5"/>
<dbReference type="RefSeq" id="WP_066570276.1">
    <property type="nucleotide sequence ID" value="NZ_CP015623.1"/>
</dbReference>
<dbReference type="OrthoDB" id="9993127at2"/>
<protein>
    <submittedName>
        <fullName evidence="1">Uncharacterized protein</fullName>
    </submittedName>
</protein>
<dbReference type="EMBL" id="CP015623">
    <property type="protein sequence ID" value="ANE05502.1"/>
    <property type="molecule type" value="Genomic_DNA"/>
</dbReference>
<sequence length="126" mass="13530">MTNTITPNWTVTATIDGEAIALDVSAARYTTNNRLAVQLYVAEGEDAGELYDDLTINSDDIILFDADNVAVINPNINDSVVQAMIDGGFLEAEPFGGCAIGGRPTAIYELTDKAWDWVGERTNSGQ</sequence>
<gene>
    <name evidence="1" type="ORF">ccrud_14270</name>
</gene>
<dbReference type="Proteomes" id="UP000076929">
    <property type="component" value="Plasmid pCRULAC1"/>
</dbReference>
<proteinExistence type="predicted"/>
<evidence type="ECO:0000313" key="2">
    <source>
        <dbReference type="Proteomes" id="UP000076929"/>
    </source>
</evidence>
<name>A0A172QXR5_9CORY</name>
<organism evidence="1 2">
    <name type="scientific">Corynebacterium crudilactis</name>
    <dbReference type="NCBI Taxonomy" id="1652495"/>
    <lineage>
        <taxon>Bacteria</taxon>
        <taxon>Bacillati</taxon>
        <taxon>Actinomycetota</taxon>
        <taxon>Actinomycetes</taxon>
        <taxon>Mycobacteriales</taxon>
        <taxon>Corynebacteriaceae</taxon>
        <taxon>Corynebacterium</taxon>
    </lineage>
</organism>